<reference evidence="11" key="1">
    <citation type="submission" date="2020-06" db="EMBL/GenBank/DDBJ databases">
        <authorList>
            <consortium name="Plant Systems Biology data submission"/>
        </authorList>
    </citation>
    <scope>NUCLEOTIDE SEQUENCE</scope>
    <source>
        <strain evidence="11">D6</strain>
    </source>
</reference>
<dbReference type="GO" id="GO:0009927">
    <property type="term" value="F:histidine phosphotransfer kinase activity"/>
    <property type="evidence" value="ECO:0007669"/>
    <property type="project" value="TreeGrafter"/>
</dbReference>
<feature type="region of interest" description="Disordered" evidence="7">
    <location>
        <begin position="45"/>
        <end position="66"/>
    </location>
</feature>
<gene>
    <name evidence="11" type="ORF">SEMRO_2335_G323820.1</name>
</gene>
<feature type="domain" description="Histidine kinase" evidence="9">
    <location>
        <begin position="476"/>
        <end position="804"/>
    </location>
</feature>
<dbReference type="PANTHER" id="PTHR43047:SF66">
    <property type="entry name" value="HISKA"/>
    <property type="match status" value="1"/>
</dbReference>
<feature type="modified residue" description="4-aspartylphosphate" evidence="6">
    <location>
        <position position="897"/>
    </location>
</feature>
<dbReference type="OrthoDB" id="60033at2759"/>
<dbReference type="CDD" id="cd00082">
    <property type="entry name" value="HisKA"/>
    <property type="match status" value="1"/>
</dbReference>
<evidence type="ECO:0000256" key="7">
    <source>
        <dbReference type="SAM" id="MobiDB-lite"/>
    </source>
</evidence>
<dbReference type="InterPro" id="IPR001789">
    <property type="entry name" value="Sig_transdc_resp-reg_receiver"/>
</dbReference>
<dbReference type="Pfam" id="PF02518">
    <property type="entry name" value="HATPase_c"/>
    <property type="match status" value="1"/>
</dbReference>
<dbReference type="SUPFAM" id="SSF55874">
    <property type="entry name" value="ATPase domain of HSP90 chaperone/DNA topoisomerase II/histidine kinase"/>
    <property type="match status" value="1"/>
</dbReference>
<feature type="transmembrane region" description="Helical" evidence="8">
    <location>
        <begin position="79"/>
        <end position="100"/>
    </location>
</feature>
<keyword evidence="8" id="KW-1133">Transmembrane helix</keyword>
<evidence type="ECO:0000259" key="10">
    <source>
        <dbReference type="PROSITE" id="PS50110"/>
    </source>
</evidence>
<evidence type="ECO:0000256" key="4">
    <source>
        <dbReference type="ARBA" id="ARBA00022679"/>
    </source>
</evidence>
<comment type="catalytic activity">
    <reaction evidence="1">
        <text>ATP + protein L-histidine = ADP + protein N-phospho-L-histidine.</text>
        <dbReference type="EC" id="2.7.13.3"/>
    </reaction>
</comment>
<organism evidence="11 12">
    <name type="scientific">Seminavis robusta</name>
    <dbReference type="NCBI Taxonomy" id="568900"/>
    <lineage>
        <taxon>Eukaryota</taxon>
        <taxon>Sar</taxon>
        <taxon>Stramenopiles</taxon>
        <taxon>Ochrophyta</taxon>
        <taxon>Bacillariophyta</taxon>
        <taxon>Bacillariophyceae</taxon>
        <taxon>Bacillariophycidae</taxon>
        <taxon>Naviculales</taxon>
        <taxon>Naviculaceae</taxon>
        <taxon>Seminavis</taxon>
    </lineage>
</organism>
<evidence type="ECO:0000259" key="9">
    <source>
        <dbReference type="PROSITE" id="PS50109"/>
    </source>
</evidence>
<keyword evidence="4" id="KW-0808">Transferase</keyword>
<dbReference type="SMART" id="SM00448">
    <property type="entry name" value="REC"/>
    <property type="match status" value="1"/>
</dbReference>
<dbReference type="Gene3D" id="1.10.287.130">
    <property type="match status" value="1"/>
</dbReference>
<keyword evidence="8" id="KW-0812">Transmembrane</keyword>
<evidence type="ECO:0000313" key="11">
    <source>
        <dbReference type="EMBL" id="CAB9528848.1"/>
    </source>
</evidence>
<dbReference type="AlphaFoldDB" id="A0A9N8HVH9"/>
<keyword evidence="5 11" id="KW-0418">Kinase</keyword>
<dbReference type="Pfam" id="PF00072">
    <property type="entry name" value="Response_reg"/>
    <property type="match status" value="1"/>
</dbReference>
<feature type="domain" description="Response regulatory" evidence="10">
    <location>
        <begin position="841"/>
        <end position="962"/>
    </location>
</feature>
<keyword evidence="8" id="KW-0472">Membrane</keyword>
<dbReference type="InterPro" id="IPR005467">
    <property type="entry name" value="His_kinase_dom"/>
</dbReference>
<accession>A0A9N8HVH9</accession>
<dbReference type="CDD" id="cd17546">
    <property type="entry name" value="REC_hyHK_CKI1_RcsC-like"/>
    <property type="match status" value="1"/>
</dbReference>
<dbReference type="Gene3D" id="3.30.565.10">
    <property type="entry name" value="Histidine kinase-like ATPase, C-terminal domain"/>
    <property type="match status" value="1"/>
</dbReference>
<feature type="region of interest" description="Disordered" evidence="7">
    <location>
        <begin position="513"/>
        <end position="568"/>
    </location>
</feature>
<evidence type="ECO:0000256" key="1">
    <source>
        <dbReference type="ARBA" id="ARBA00000085"/>
    </source>
</evidence>
<feature type="compositionally biased region" description="Polar residues" evidence="7">
    <location>
        <begin position="820"/>
        <end position="832"/>
    </location>
</feature>
<feature type="region of interest" description="Disordered" evidence="7">
    <location>
        <begin position="809"/>
        <end position="832"/>
    </location>
</feature>
<dbReference type="PRINTS" id="PR00344">
    <property type="entry name" value="BCTRLSENSOR"/>
</dbReference>
<feature type="compositionally biased region" description="Basic and acidic residues" evidence="7">
    <location>
        <begin position="513"/>
        <end position="525"/>
    </location>
</feature>
<evidence type="ECO:0000313" key="12">
    <source>
        <dbReference type="Proteomes" id="UP001153069"/>
    </source>
</evidence>
<sequence>MIRCSQESVLSEVHPRLLEEAVFPPRSISFPPGLVHCLARRLTTMNSPSTTHHPHHPHHHHHRTITSCRNMTTTTKFRALFVCTMIGTAIVFGLATYFILRHMESNTAEETFESIAASALEQAQAIAVRKQQGADSLANALSYAFPAASQWPFVGLRGYTQLATKVAAMSATAGHGFMAVVREDQIADFEAHTKELYERFQYPPKAGNSAFGFGIWEEQLDKDKCEYEDCRFHQNTTERIWNNRYNISIPFLQHKNTLKKPAILMRNLHQFELRGSLMERIIDCGNAAPANSTESPKCGSVTDFTTIFIRPGPSAVFFDPIFPADDPTTVVGFIGTSINWEEVLTDVVPDFVHGLDCVVSNERGDSFTYSMEHGQPRLVGEGDFHEDNYDHMGRSILLNDMYETQAKGSAKFTLTVYPTQEMYDNHSSQVPLFAAIGFVAVIVFCTLVFFLYDHFMKYEAHQRKVVLEAKRRFVRFVSHEIRTPLNVVCMGLDLMITELREHLDAIVAKDKEAEAKKKKEDEAKKPQPLFAMSSATPPPPSPLFAMSPAAPLPPTSSSPPTSGQQDTTTNDIDAEQLLVLANEIQENSQNAVQVLSDLLNFDRVTSGTFDLEFRSVHIFRSIRKTVGEFAIQARNRNINILTHTVIEGNDDPRASEERLFVLGDERRLNLVVRNLISNALKFCENKDIHVTISHLPKGLPDAEVTPEMVKEPEDHGMIVEHSQRAGAIRIAVKDNGVGLNQDQLALLFNEGVQFNPEILQHGGGSGLGLCLTREIVHQHQGRIQAASEGIGCGSEFFIDLPLFENMQLASSSKPRDKEGSTATSVTGSQSSAAIQDDNTHHVLVVDDVVTNTKMLARLLQRAGHKCETAANGQEAVEAFLRQQKDGTERPFDTILMDFEMPTMNGPQATERLRELGCKAYIFGLTGNVLAEDVATFKQSGAEIVLFKPINLPSLDSAWEDMDLKKKRRRVGVPAPPNAENA</sequence>
<dbReference type="PROSITE" id="PS50109">
    <property type="entry name" value="HIS_KIN"/>
    <property type="match status" value="1"/>
</dbReference>
<dbReference type="InterPro" id="IPR036890">
    <property type="entry name" value="HATPase_C_sf"/>
</dbReference>
<evidence type="ECO:0000256" key="6">
    <source>
        <dbReference type="PROSITE-ProRule" id="PRU00169"/>
    </source>
</evidence>
<dbReference type="SMART" id="SM00387">
    <property type="entry name" value="HATPase_c"/>
    <property type="match status" value="1"/>
</dbReference>
<keyword evidence="3 6" id="KW-0597">Phosphoprotein</keyword>
<evidence type="ECO:0000256" key="3">
    <source>
        <dbReference type="ARBA" id="ARBA00022553"/>
    </source>
</evidence>
<dbReference type="InterPro" id="IPR003661">
    <property type="entry name" value="HisK_dim/P_dom"/>
</dbReference>
<dbReference type="GO" id="GO:0005886">
    <property type="term" value="C:plasma membrane"/>
    <property type="evidence" value="ECO:0007669"/>
    <property type="project" value="TreeGrafter"/>
</dbReference>
<dbReference type="PANTHER" id="PTHR43047">
    <property type="entry name" value="TWO-COMPONENT HISTIDINE PROTEIN KINASE"/>
    <property type="match status" value="1"/>
</dbReference>
<comment type="caution">
    <text evidence="11">The sequence shown here is derived from an EMBL/GenBank/DDBJ whole genome shotgun (WGS) entry which is preliminary data.</text>
</comment>
<evidence type="ECO:0000256" key="5">
    <source>
        <dbReference type="ARBA" id="ARBA00022777"/>
    </source>
</evidence>
<dbReference type="EC" id="2.7.13.3" evidence="2"/>
<dbReference type="InterPro" id="IPR036097">
    <property type="entry name" value="HisK_dim/P_sf"/>
</dbReference>
<keyword evidence="12" id="KW-1185">Reference proteome</keyword>
<dbReference type="GO" id="GO:0000155">
    <property type="term" value="F:phosphorelay sensor kinase activity"/>
    <property type="evidence" value="ECO:0007669"/>
    <property type="project" value="InterPro"/>
</dbReference>
<dbReference type="InterPro" id="IPR011006">
    <property type="entry name" value="CheY-like_superfamily"/>
</dbReference>
<dbReference type="Proteomes" id="UP001153069">
    <property type="component" value="Unassembled WGS sequence"/>
</dbReference>
<dbReference type="InterPro" id="IPR004358">
    <property type="entry name" value="Sig_transdc_His_kin-like_C"/>
</dbReference>
<dbReference type="SUPFAM" id="SSF47384">
    <property type="entry name" value="Homodimeric domain of signal transducing histidine kinase"/>
    <property type="match status" value="1"/>
</dbReference>
<proteinExistence type="predicted"/>
<dbReference type="SMART" id="SM00388">
    <property type="entry name" value="HisKA"/>
    <property type="match status" value="1"/>
</dbReference>
<evidence type="ECO:0000256" key="8">
    <source>
        <dbReference type="SAM" id="Phobius"/>
    </source>
</evidence>
<dbReference type="InterPro" id="IPR003594">
    <property type="entry name" value="HATPase_dom"/>
</dbReference>
<dbReference type="SUPFAM" id="SSF52172">
    <property type="entry name" value="CheY-like"/>
    <property type="match status" value="1"/>
</dbReference>
<name>A0A9N8HVH9_9STRA</name>
<feature type="compositionally biased region" description="Basic residues" evidence="7">
    <location>
        <begin position="52"/>
        <end position="64"/>
    </location>
</feature>
<dbReference type="EMBL" id="CAICTM010002333">
    <property type="protein sequence ID" value="CAB9528848.1"/>
    <property type="molecule type" value="Genomic_DNA"/>
</dbReference>
<feature type="transmembrane region" description="Helical" evidence="8">
    <location>
        <begin position="432"/>
        <end position="452"/>
    </location>
</feature>
<dbReference type="Gene3D" id="3.40.50.2300">
    <property type="match status" value="1"/>
</dbReference>
<dbReference type="PROSITE" id="PS50110">
    <property type="entry name" value="RESPONSE_REGULATORY"/>
    <property type="match status" value="1"/>
</dbReference>
<evidence type="ECO:0000256" key="2">
    <source>
        <dbReference type="ARBA" id="ARBA00012438"/>
    </source>
</evidence>
<protein>
    <recommendedName>
        <fullName evidence="2">histidine kinase</fullName>
        <ecNumber evidence="2">2.7.13.3</ecNumber>
    </recommendedName>
</protein>